<feature type="region of interest" description="Disordered" evidence="1">
    <location>
        <begin position="283"/>
        <end position="314"/>
    </location>
</feature>
<dbReference type="Proteomes" id="UP000515140">
    <property type="component" value="Unplaced"/>
</dbReference>
<dbReference type="PANTHER" id="PTHR15581">
    <property type="entry name" value="CENTROMERE PROTEIN R"/>
    <property type="match status" value="1"/>
</dbReference>
<evidence type="ECO:0000313" key="3">
    <source>
        <dbReference type="RefSeq" id="XP_020848753.1"/>
    </source>
</evidence>
<accession>A0A6P5KSQ8</accession>
<organism evidence="2 3">
    <name type="scientific">Phascolarctos cinereus</name>
    <name type="common">Koala</name>
    <dbReference type="NCBI Taxonomy" id="38626"/>
    <lineage>
        <taxon>Eukaryota</taxon>
        <taxon>Metazoa</taxon>
        <taxon>Chordata</taxon>
        <taxon>Craniata</taxon>
        <taxon>Vertebrata</taxon>
        <taxon>Euteleostomi</taxon>
        <taxon>Mammalia</taxon>
        <taxon>Metatheria</taxon>
        <taxon>Diprotodontia</taxon>
        <taxon>Phascolarctidae</taxon>
        <taxon>Phascolarctos</taxon>
    </lineage>
</organism>
<gene>
    <name evidence="3" type="primary">ITGB3BP</name>
</gene>
<keyword evidence="2" id="KW-1185">Reference proteome</keyword>
<feature type="region of interest" description="Disordered" evidence="1">
    <location>
        <begin position="168"/>
        <end position="187"/>
    </location>
</feature>
<dbReference type="InParanoid" id="A0A6P5KSQ8"/>
<dbReference type="GeneID" id="110212932"/>
<dbReference type="PANTHER" id="PTHR15581:SF0">
    <property type="entry name" value="CENTROMERE PROTEIN R"/>
    <property type="match status" value="1"/>
</dbReference>
<dbReference type="RefSeq" id="XP_020848753.1">
    <property type="nucleotide sequence ID" value="XM_020993094.1"/>
</dbReference>
<reference evidence="3" key="1">
    <citation type="submission" date="2025-08" db="UniProtKB">
        <authorList>
            <consortium name="RefSeq"/>
        </authorList>
    </citation>
    <scope>IDENTIFICATION</scope>
    <source>
        <tissue evidence="3">Spleen</tissue>
    </source>
</reference>
<dbReference type="InterPro" id="IPR009601">
    <property type="entry name" value="CENP-R"/>
</dbReference>
<feature type="compositionally biased region" description="Polar residues" evidence="1">
    <location>
        <begin position="283"/>
        <end position="294"/>
    </location>
</feature>
<dbReference type="Pfam" id="PF06729">
    <property type="entry name" value="CENP-R"/>
    <property type="match status" value="1"/>
</dbReference>
<protein>
    <submittedName>
        <fullName evidence="3">Centromere protein R</fullName>
    </submittedName>
</protein>
<name>A0A6P5KSQ8_PHACI</name>
<feature type="region of interest" description="Disordered" evidence="1">
    <location>
        <begin position="105"/>
        <end position="136"/>
    </location>
</feature>
<dbReference type="GO" id="GO:0034080">
    <property type="term" value="P:CENP-A containing chromatin assembly"/>
    <property type="evidence" value="ECO:0007669"/>
    <property type="project" value="InterPro"/>
</dbReference>
<feature type="compositionally biased region" description="Polar residues" evidence="1">
    <location>
        <begin position="110"/>
        <end position="119"/>
    </location>
</feature>
<dbReference type="CTD" id="23421"/>
<dbReference type="KEGG" id="pcw:110212932"/>
<evidence type="ECO:0000256" key="1">
    <source>
        <dbReference type="SAM" id="MobiDB-lite"/>
    </source>
</evidence>
<dbReference type="GO" id="GO:0006355">
    <property type="term" value="P:regulation of DNA-templated transcription"/>
    <property type="evidence" value="ECO:0007669"/>
    <property type="project" value="InterPro"/>
</dbReference>
<dbReference type="AlphaFoldDB" id="A0A6P5KSQ8"/>
<proteinExistence type="predicted"/>
<dbReference type="GO" id="GO:0005654">
    <property type="term" value="C:nucleoplasm"/>
    <property type="evidence" value="ECO:0007669"/>
    <property type="project" value="TreeGrafter"/>
</dbReference>
<evidence type="ECO:0000313" key="2">
    <source>
        <dbReference type="Proteomes" id="UP000515140"/>
    </source>
</evidence>
<sequence>MLPSILRALATRTPQAGRFRQHTVGAGDGRVCWGVAAPHPGGPRGLRSSPQVRSSGSFLGGALCPSPRGGLRERRPPWPASYLALGHERGKSAAADALHFRASSFPLSPGSRTPSQSCYPGNDRHRKSEVARGQGWRPKRDLAQGAFDVGDVGDACACAYAWPSRRRPQFPAGAEQRPSVGRSGSVSEEVEAIPVPVARDAAAPGRSDVTPAPIPALAARGTCPSSDSGRFLGRLSGFSRGAAPPGPMPFTFVKRSLKLDVLLQENSPKSRQTRGQLIASYSPTTGTRQISPYSSPKRHHGRELGNGPSNGQMELDQPHAFPRRGQPRAGDKDDTMILLYKIDNSLEKFTETWKSLKHLQALLAQPELENLIGVSCTSSDLRSQVQKTRELMMKVRKQEQLKKETGKQFPRGCLRRQLLACCLSHFTGSSALRQGLSPALSTVLGT</sequence>